<reference evidence="2" key="1">
    <citation type="submission" date="2022-03" db="EMBL/GenBank/DDBJ databases">
        <title>Draft genome sequence of Aduncisulcus paluster, a free-living microaerophilic Fornicata.</title>
        <authorList>
            <person name="Yuyama I."/>
            <person name="Kume K."/>
            <person name="Tamura T."/>
            <person name="Inagaki Y."/>
            <person name="Hashimoto T."/>
        </authorList>
    </citation>
    <scope>NUCLEOTIDE SEQUENCE</scope>
    <source>
        <strain evidence="2">NY0171</strain>
    </source>
</reference>
<sequence>MTTHKKSDLSFFPFSSKEVKVLLFTEKCEKSIEESHKVERILASDESKSSGVTEGLSSPKMTSSPSKSTIIPIYMKNFQKHLNEILILAAKMRAEVFKVYCHLSNVTHTCHEMKDEYTKGLKDMEAFQPSFQWADLDCFDYQKILTDNLRIIFGIPKSISSKSKDHEDFLLKTVDFSSQLKIYEKQRSRDEERPLSERKGYQYDNQAKKDKPKAHLSIFGEVIPQLPAFAFSLDDLWQHFSISDENVPFDMLSIDKIEDLAAQPDIYIRTSRDHKTRDLINFSPIRKRLEGLIQENKIIYNLLVRYFCHLRECDLFIDVVQKFLFPRTSHVESLLSYLHKRAVNTLASQYKYICFKRDRRAEIINMEIQARVDEKKRLVEMKRKEVEHLDEREPTRTRDYFMKPVKSLDIVKMSRTNVHRYRSPALET</sequence>
<feature type="region of interest" description="Disordered" evidence="1">
    <location>
        <begin position="185"/>
        <end position="208"/>
    </location>
</feature>
<proteinExistence type="predicted"/>
<evidence type="ECO:0000313" key="3">
    <source>
        <dbReference type="Proteomes" id="UP001057375"/>
    </source>
</evidence>
<organism evidence="2 3">
    <name type="scientific">Aduncisulcus paluster</name>
    <dbReference type="NCBI Taxonomy" id="2918883"/>
    <lineage>
        <taxon>Eukaryota</taxon>
        <taxon>Metamonada</taxon>
        <taxon>Carpediemonas-like organisms</taxon>
        <taxon>Aduncisulcus</taxon>
    </lineage>
</organism>
<evidence type="ECO:0000256" key="1">
    <source>
        <dbReference type="SAM" id="MobiDB-lite"/>
    </source>
</evidence>
<dbReference type="Proteomes" id="UP001057375">
    <property type="component" value="Unassembled WGS sequence"/>
</dbReference>
<accession>A0ABQ5JUN9</accession>
<comment type="caution">
    <text evidence="2">The sequence shown here is derived from an EMBL/GenBank/DDBJ whole genome shotgun (WGS) entry which is preliminary data.</text>
</comment>
<evidence type="ECO:0000313" key="2">
    <source>
        <dbReference type="EMBL" id="GKT17816.1"/>
    </source>
</evidence>
<gene>
    <name evidence="2" type="ORF">ADUPG1_011182</name>
</gene>
<protein>
    <submittedName>
        <fullName evidence="2">Uncharacterized protein</fullName>
    </submittedName>
</protein>
<keyword evidence="3" id="KW-1185">Reference proteome</keyword>
<dbReference type="EMBL" id="BQXS01011884">
    <property type="protein sequence ID" value="GKT17816.1"/>
    <property type="molecule type" value="Genomic_DNA"/>
</dbReference>
<name>A0ABQ5JUN9_9EUKA</name>